<dbReference type="InterPro" id="IPR007705">
    <property type="entry name" value="Vesicle_trsprt_v-SNARE_N"/>
</dbReference>
<dbReference type="OrthoDB" id="430637at2759"/>
<keyword evidence="5" id="KW-1185">Reference proteome</keyword>
<feature type="transmembrane region" description="Helical" evidence="2">
    <location>
        <begin position="157"/>
        <end position="177"/>
    </location>
</feature>
<organism evidence="4 5">
    <name type="scientific">Tieghemostelium lacteum</name>
    <name type="common">Slime mold</name>
    <name type="synonym">Dictyostelium lacteum</name>
    <dbReference type="NCBI Taxonomy" id="361077"/>
    <lineage>
        <taxon>Eukaryota</taxon>
        <taxon>Amoebozoa</taxon>
        <taxon>Evosea</taxon>
        <taxon>Eumycetozoa</taxon>
        <taxon>Dictyostelia</taxon>
        <taxon>Dictyosteliales</taxon>
        <taxon>Raperosteliaceae</taxon>
        <taxon>Tieghemostelium</taxon>
    </lineage>
</organism>
<dbReference type="FunCoup" id="A0A152A635">
    <property type="interactions" value="738"/>
</dbReference>
<dbReference type="GO" id="GO:0016192">
    <property type="term" value="P:vesicle-mediated transport"/>
    <property type="evidence" value="ECO:0007669"/>
    <property type="project" value="InterPro"/>
</dbReference>
<evidence type="ECO:0000256" key="1">
    <source>
        <dbReference type="ARBA" id="ARBA00006108"/>
    </source>
</evidence>
<dbReference type="EMBL" id="LODT01000006">
    <property type="protein sequence ID" value="KYR01683.1"/>
    <property type="molecule type" value="Genomic_DNA"/>
</dbReference>
<dbReference type="InterPro" id="IPR010989">
    <property type="entry name" value="SNARE"/>
</dbReference>
<dbReference type="OMA" id="IMEYEDD"/>
<keyword evidence="2" id="KW-1133">Transmembrane helix</keyword>
<dbReference type="Proteomes" id="UP000076078">
    <property type="component" value="Unassembled WGS sequence"/>
</dbReference>
<reference evidence="4 5" key="1">
    <citation type="submission" date="2015-12" db="EMBL/GenBank/DDBJ databases">
        <title>Dictyostelia acquired genes for synthesis and detection of signals that induce cell-type specialization by lateral gene transfer from prokaryotes.</title>
        <authorList>
            <person name="Gloeckner G."/>
            <person name="Schaap P."/>
        </authorList>
    </citation>
    <scope>NUCLEOTIDE SEQUENCE [LARGE SCALE GENOMIC DNA]</scope>
    <source>
        <strain evidence="4 5">TK</strain>
    </source>
</reference>
<keyword evidence="2" id="KW-0812">Transmembrane</keyword>
<dbReference type="Gene3D" id="1.20.58.400">
    <property type="entry name" value="t-snare proteins"/>
    <property type="match status" value="1"/>
</dbReference>
<protein>
    <recommendedName>
        <fullName evidence="3">Vesicle transport v-SNARE N-terminal domain-containing protein</fullName>
    </recommendedName>
</protein>
<dbReference type="GO" id="GO:0016020">
    <property type="term" value="C:membrane"/>
    <property type="evidence" value="ECO:0007669"/>
    <property type="project" value="InterPro"/>
</dbReference>
<dbReference type="SUPFAM" id="SSF47661">
    <property type="entry name" value="t-snare proteins"/>
    <property type="match status" value="1"/>
</dbReference>
<comment type="caution">
    <text evidence="4">The sequence shown here is derived from an EMBL/GenBank/DDBJ whole genome shotgun (WGS) entry which is preliminary data.</text>
</comment>
<evidence type="ECO:0000313" key="5">
    <source>
        <dbReference type="Proteomes" id="UP000076078"/>
    </source>
</evidence>
<sequence length="189" mass="22349">MQHVFSHYENDLNDLSKSVQSKLYKLSEQFQTLSHDEKILLIDQITEGIEESQEIVQQLEFSAQNSGNISEVRPKINNYNTQISNFTNQLEQLSGNSMDKRKTKEHKISFENVIQNKDDLDQYQEEEDLNDLREDERYQSKMTTKQQFFKFMKNHSLKIIVVFIVSMTISLVAYYIYNRDNNKSPNPVH</sequence>
<name>A0A152A635_TIELA</name>
<proteinExistence type="inferred from homology"/>
<dbReference type="InterPro" id="IPR038407">
    <property type="entry name" value="v-SNARE_N_sf"/>
</dbReference>
<evidence type="ECO:0000313" key="4">
    <source>
        <dbReference type="EMBL" id="KYR01683.1"/>
    </source>
</evidence>
<keyword evidence="2" id="KW-0472">Membrane</keyword>
<accession>A0A152A635</accession>
<comment type="similarity">
    <text evidence="1">Belongs to the VTI1 family.</text>
</comment>
<dbReference type="GO" id="GO:0006886">
    <property type="term" value="P:intracellular protein transport"/>
    <property type="evidence" value="ECO:0007669"/>
    <property type="project" value="InterPro"/>
</dbReference>
<dbReference type="Pfam" id="PF05008">
    <property type="entry name" value="V-SNARE"/>
    <property type="match status" value="1"/>
</dbReference>
<feature type="domain" description="Vesicle transport v-SNARE N-terminal" evidence="3">
    <location>
        <begin position="1"/>
        <end position="93"/>
    </location>
</feature>
<dbReference type="InParanoid" id="A0A152A635"/>
<evidence type="ECO:0000256" key="2">
    <source>
        <dbReference type="SAM" id="Phobius"/>
    </source>
</evidence>
<gene>
    <name evidence="4" type="ORF">DLAC_01689</name>
</gene>
<dbReference type="AlphaFoldDB" id="A0A152A635"/>
<evidence type="ECO:0000259" key="3">
    <source>
        <dbReference type="Pfam" id="PF05008"/>
    </source>
</evidence>